<evidence type="ECO:0000256" key="9">
    <source>
        <dbReference type="PROSITE-ProRule" id="PRU00196"/>
    </source>
</evidence>
<dbReference type="Gene3D" id="3.10.250.10">
    <property type="entry name" value="SRCR-like domain"/>
    <property type="match status" value="2"/>
</dbReference>
<dbReference type="PANTHER" id="PTHR48071:SF18">
    <property type="entry name" value="DELETED IN MALIGNANT BRAIN TUMORS 1 PROTEIN-RELATED"/>
    <property type="match status" value="1"/>
</dbReference>
<feature type="domain" description="SRCR" evidence="11">
    <location>
        <begin position="536"/>
        <end position="632"/>
    </location>
</feature>
<dbReference type="EMBL" id="VSWD01000009">
    <property type="protein sequence ID" value="KAK3092335.1"/>
    <property type="molecule type" value="Genomic_DNA"/>
</dbReference>
<evidence type="ECO:0000313" key="13">
    <source>
        <dbReference type="Proteomes" id="UP001186944"/>
    </source>
</evidence>
<keyword evidence="13" id="KW-1185">Reference proteome</keyword>
<evidence type="ECO:0000256" key="7">
    <source>
        <dbReference type="ARBA" id="ARBA00023157"/>
    </source>
</evidence>
<evidence type="ECO:0000256" key="2">
    <source>
        <dbReference type="ARBA" id="ARBA00022692"/>
    </source>
</evidence>
<evidence type="ECO:0000256" key="5">
    <source>
        <dbReference type="ARBA" id="ARBA00022989"/>
    </source>
</evidence>
<evidence type="ECO:0000313" key="12">
    <source>
        <dbReference type="EMBL" id="KAK3092335.1"/>
    </source>
</evidence>
<feature type="chain" id="PRO_5041737979" description="SRCR domain-containing protein" evidence="10">
    <location>
        <begin position="25"/>
        <end position="745"/>
    </location>
</feature>
<evidence type="ECO:0000256" key="1">
    <source>
        <dbReference type="ARBA" id="ARBA00004167"/>
    </source>
</evidence>
<reference evidence="12" key="1">
    <citation type="submission" date="2019-08" db="EMBL/GenBank/DDBJ databases">
        <title>The improved chromosome-level genome for the pearl oyster Pinctada fucata martensii using PacBio sequencing and Hi-C.</title>
        <authorList>
            <person name="Zheng Z."/>
        </authorList>
    </citation>
    <scope>NUCLEOTIDE SEQUENCE</scope>
    <source>
        <strain evidence="12">ZZ-2019</strain>
        <tissue evidence="12">Adductor muscle</tissue>
    </source>
</reference>
<comment type="caution">
    <text evidence="9">Lacks conserved residue(s) required for the propagation of feature annotation.</text>
</comment>
<evidence type="ECO:0000256" key="4">
    <source>
        <dbReference type="ARBA" id="ARBA00022737"/>
    </source>
</evidence>
<dbReference type="Proteomes" id="UP001186944">
    <property type="component" value="Unassembled WGS sequence"/>
</dbReference>
<dbReference type="PANTHER" id="PTHR48071">
    <property type="entry name" value="SRCR DOMAIN-CONTAINING PROTEIN"/>
    <property type="match status" value="1"/>
</dbReference>
<feature type="disulfide bond" evidence="9">
    <location>
        <begin position="714"/>
        <end position="724"/>
    </location>
</feature>
<comment type="subcellular location">
    <subcellularLocation>
        <location evidence="1">Membrane</location>
        <topology evidence="1">Single-pass membrane protein</topology>
    </subcellularLocation>
</comment>
<dbReference type="GO" id="GO:0016020">
    <property type="term" value="C:membrane"/>
    <property type="evidence" value="ECO:0007669"/>
    <property type="project" value="UniProtKB-SubCell"/>
</dbReference>
<evidence type="ECO:0000256" key="3">
    <source>
        <dbReference type="ARBA" id="ARBA00022729"/>
    </source>
</evidence>
<evidence type="ECO:0000256" key="10">
    <source>
        <dbReference type="SAM" id="SignalP"/>
    </source>
</evidence>
<dbReference type="InterPro" id="IPR036772">
    <property type="entry name" value="SRCR-like_dom_sf"/>
</dbReference>
<evidence type="ECO:0000256" key="8">
    <source>
        <dbReference type="ARBA" id="ARBA00023180"/>
    </source>
</evidence>
<proteinExistence type="predicted"/>
<dbReference type="InterPro" id="IPR001190">
    <property type="entry name" value="SRCR"/>
</dbReference>
<sequence length="745" mass="84290">MTRQKRTIIMALLPLLTIISYVHGQSLQTHNITNEIDSFEESVVTAMLRIVDEKFDSLSTRMTSLERALTSLQYYNLRQFRIVNTHLHALDTLLQAIHGRVGQQDVTNKELATSVSLLKREMKNMGLQNKESFDNIETDIVHLNKDLTQKISFAEESVINFMNKTNGGYVPSYDFSPILNDEKENKTVEYLNTLNRIEDKVDNLSNFTAQVFQNLTTETNTENENKTERNILMKSLIELNGNVRESIAFYRHTGDLVERIVGATETVADDQDRIREDIKLFMEVQTNNTAKCGKKVTESQRSAIHDGEISNEISPVVENFPGKTDDKSKVESESAQLILDEIINISNTTTKAVEMLHDLAKMNQESTKSSIVNLENEVSKLREIREHSENITHHPNLLTGLAEFNLEELSNTSKAIYTMVEAIASNTGWIPYIFHNLQFVEVQVNQTLLTSKAALKRAILHDTIQAKVSVQYEPKVTAAPPVSESVATSASCEKTDYVNDTSSLVKELRFVHKTNQRIHRLIPALTKLLGEPEPFFTLVDGDSDNQGRIEVYRRGYWGTICDPLSHVQASYICRHLGYLGGVAADPGYFGPGTGGFWRVNYTCLFSSQCEAAVMVVDDDRCNHDNDMGVICDHMVRLRYETNEEESIQRNSGFVQIYHDGKWTPVCSDNWTSENTRVVCRQLGYTTGQNRNITDDVTITQYPIKSEITYINANCTGEEKRLDTCSNGYWSKLGCVSKEPIFLDCS</sequence>
<keyword evidence="7 9" id="KW-1015">Disulfide bond</keyword>
<keyword evidence="6" id="KW-0472">Membrane</keyword>
<evidence type="ECO:0000256" key="6">
    <source>
        <dbReference type="ARBA" id="ARBA00023136"/>
    </source>
</evidence>
<keyword evidence="4" id="KW-0677">Repeat</keyword>
<evidence type="ECO:0000259" key="11">
    <source>
        <dbReference type="PROSITE" id="PS50287"/>
    </source>
</evidence>
<comment type="caution">
    <text evidence="12">The sequence shown here is derived from an EMBL/GenBank/DDBJ whole genome shotgun (WGS) entry which is preliminary data.</text>
</comment>
<dbReference type="PRINTS" id="PR00258">
    <property type="entry name" value="SPERACTRCPTR"/>
</dbReference>
<gene>
    <name evidence="12" type="ORF">FSP39_001454</name>
</gene>
<name>A0AA89BS87_PINIB</name>
<protein>
    <recommendedName>
        <fullName evidence="11">SRCR domain-containing protein</fullName>
    </recommendedName>
</protein>
<dbReference type="FunFam" id="3.10.250.10:FF:000016">
    <property type="entry name" value="Scavenger receptor cysteine-rich protein type 12"/>
    <property type="match status" value="1"/>
</dbReference>
<dbReference type="SUPFAM" id="SSF56487">
    <property type="entry name" value="SRCR-like"/>
    <property type="match status" value="2"/>
</dbReference>
<keyword evidence="8" id="KW-0325">Glycoprotein</keyword>
<feature type="domain" description="SRCR" evidence="11">
    <location>
        <begin position="635"/>
        <end position="745"/>
    </location>
</feature>
<dbReference type="Pfam" id="PF00530">
    <property type="entry name" value="SRCR"/>
    <property type="match status" value="2"/>
</dbReference>
<organism evidence="12 13">
    <name type="scientific">Pinctada imbricata</name>
    <name type="common">Atlantic pearl-oyster</name>
    <name type="synonym">Pinctada martensii</name>
    <dbReference type="NCBI Taxonomy" id="66713"/>
    <lineage>
        <taxon>Eukaryota</taxon>
        <taxon>Metazoa</taxon>
        <taxon>Spiralia</taxon>
        <taxon>Lophotrochozoa</taxon>
        <taxon>Mollusca</taxon>
        <taxon>Bivalvia</taxon>
        <taxon>Autobranchia</taxon>
        <taxon>Pteriomorphia</taxon>
        <taxon>Pterioida</taxon>
        <taxon>Pterioidea</taxon>
        <taxon>Pteriidae</taxon>
        <taxon>Pinctada</taxon>
    </lineage>
</organism>
<dbReference type="SMART" id="SM00202">
    <property type="entry name" value="SR"/>
    <property type="match status" value="2"/>
</dbReference>
<dbReference type="PROSITE" id="PS50287">
    <property type="entry name" value="SRCR_2"/>
    <property type="match status" value="2"/>
</dbReference>
<dbReference type="AlphaFoldDB" id="A0AA89BS87"/>
<accession>A0AA89BS87</accession>
<keyword evidence="5" id="KW-1133">Transmembrane helix</keyword>
<keyword evidence="2" id="KW-0812">Transmembrane</keyword>
<keyword evidence="3 10" id="KW-0732">Signal</keyword>
<feature type="signal peptide" evidence="10">
    <location>
        <begin position="1"/>
        <end position="24"/>
    </location>
</feature>